<protein>
    <recommendedName>
        <fullName evidence="1">DUF4283 domain-containing protein</fullName>
    </recommendedName>
</protein>
<comment type="caution">
    <text evidence="2">The sequence shown here is derived from an EMBL/GenBank/DDBJ whole genome shotgun (WGS) entry which is preliminary data.</text>
</comment>
<dbReference type="EMBL" id="JACGCM010001586">
    <property type="protein sequence ID" value="KAF6153056.1"/>
    <property type="molecule type" value="Genomic_DNA"/>
</dbReference>
<accession>A0A7J7MDT2</accession>
<name>A0A7J7MDT2_9MAGN</name>
<dbReference type="PANTHER" id="PTHR31286">
    <property type="entry name" value="GLYCINE-RICH CELL WALL STRUCTURAL PROTEIN 1.8-LIKE"/>
    <property type="match status" value="1"/>
</dbReference>
<dbReference type="InterPro" id="IPR025558">
    <property type="entry name" value="DUF4283"/>
</dbReference>
<reference evidence="2 3" key="1">
    <citation type="journal article" date="2020" name="IScience">
        <title>Genome Sequencing of the Endangered Kingdonia uniflora (Circaeasteraceae, Ranunculales) Reveals Potential Mechanisms of Evolutionary Specialization.</title>
        <authorList>
            <person name="Sun Y."/>
            <person name="Deng T."/>
            <person name="Zhang A."/>
            <person name="Moore M.J."/>
            <person name="Landis J.B."/>
            <person name="Lin N."/>
            <person name="Zhang H."/>
            <person name="Zhang X."/>
            <person name="Huang J."/>
            <person name="Zhang X."/>
            <person name="Sun H."/>
            <person name="Wang H."/>
        </authorList>
    </citation>
    <scope>NUCLEOTIDE SEQUENCE [LARGE SCALE GENOMIC DNA]</scope>
    <source>
        <strain evidence="2">TB1705</strain>
        <tissue evidence="2">Leaf</tissue>
    </source>
</reference>
<sequence length="421" mass="48071">MRAKIKSSKFADEIKAYESFPVGYFVGKRMDFNFVKESLTRIWSTKADFDMKLQNNNLFLFQFANEKDRENALELGSQYVANRLFVIRPWSLYIEKERSPTLAPYLYGHARACVEINYQGELPTIVPFDVDNGEAAYIDDEYTWLPPRCDDCCLFGHHTNRGEVSALTEGKEERENSGNCNLDKVGEKIDNQDRSGAGAGARNKNQLANTREGCWNTRGLNDVLKQREVWRLVKYCKLGIIGVVETKVLIENRDVVQKKLCPGWQFLDNHEFANYGRIWIGYDPLLKATYKNIELVDNLKSRQFLDRWNLHGLLVLKQPIKCQWTPGRAPFVTLNTDGSVVGNKRDWGVMLRENISEPIVAASGSFPSSSITVQKAVEMGLVLAAKHNRKMMTDSTIVLFYMTGRPVLLGKLSIWFSKLGR</sequence>
<dbReference type="Pfam" id="PF14111">
    <property type="entry name" value="DUF4283"/>
    <property type="match status" value="1"/>
</dbReference>
<gene>
    <name evidence="2" type="ORF">GIB67_034778</name>
</gene>
<keyword evidence="3" id="KW-1185">Reference proteome</keyword>
<evidence type="ECO:0000313" key="2">
    <source>
        <dbReference type="EMBL" id="KAF6153056.1"/>
    </source>
</evidence>
<dbReference type="PANTHER" id="PTHR31286:SF165">
    <property type="entry name" value="DUF4283 DOMAIN-CONTAINING PROTEIN"/>
    <property type="match status" value="1"/>
</dbReference>
<dbReference type="InterPro" id="IPR040256">
    <property type="entry name" value="At4g02000-like"/>
</dbReference>
<evidence type="ECO:0000259" key="1">
    <source>
        <dbReference type="Pfam" id="PF14111"/>
    </source>
</evidence>
<dbReference type="AlphaFoldDB" id="A0A7J7MDT2"/>
<evidence type="ECO:0000313" key="3">
    <source>
        <dbReference type="Proteomes" id="UP000541444"/>
    </source>
</evidence>
<dbReference type="OrthoDB" id="1932741at2759"/>
<proteinExistence type="predicted"/>
<feature type="domain" description="DUF4283" evidence="1">
    <location>
        <begin position="20"/>
        <end position="92"/>
    </location>
</feature>
<organism evidence="2 3">
    <name type="scientific">Kingdonia uniflora</name>
    <dbReference type="NCBI Taxonomy" id="39325"/>
    <lineage>
        <taxon>Eukaryota</taxon>
        <taxon>Viridiplantae</taxon>
        <taxon>Streptophyta</taxon>
        <taxon>Embryophyta</taxon>
        <taxon>Tracheophyta</taxon>
        <taxon>Spermatophyta</taxon>
        <taxon>Magnoliopsida</taxon>
        <taxon>Ranunculales</taxon>
        <taxon>Circaeasteraceae</taxon>
        <taxon>Kingdonia</taxon>
    </lineage>
</organism>
<dbReference type="Proteomes" id="UP000541444">
    <property type="component" value="Unassembled WGS sequence"/>
</dbReference>